<organism evidence="4 5">
    <name type="scientific">Actinomadura miaoliensis</name>
    <dbReference type="NCBI Taxonomy" id="430685"/>
    <lineage>
        <taxon>Bacteria</taxon>
        <taxon>Bacillati</taxon>
        <taxon>Actinomycetota</taxon>
        <taxon>Actinomycetes</taxon>
        <taxon>Streptosporangiales</taxon>
        <taxon>Thermomonosporaceae</taxon>
        <taxon>Actinomadura</taxon>
    </lineage>
</organism>
<feature type="transmembrane region" description="Helical" evidence="2">
    <location>
        <begin position="153"/>
        <end position="175"/>
    </location>
</feature>
<proteinExistence type="inferred from homology"/>
<dbReference type="Pfam" id="PF01478">
    <property type="entry name" value="Peptidase_A24"/>
    <property type="match status" value="1"/>
</dbReference>
<comment type="caution">
    <text evidence="4">The sequence shown here is derived from an EMBL/GenBank/DDBJ whole genome shotgun (WGS) entry which is preliminary data.</text>
</comment>
<feature type="transmembrane region" description="Helical" evidence="2">
    <location>
        <begin position="30"/>
        <end position="49"/>
    </location>
</feature>
<evidence type="ECO:0000313" key="4">
    <source>
        <dbReference type="EMBL" id="GAA4066176.1"/>
    </source>
</evidence>
<evidence type="ECO:0000259" key="3">
    <source>
        <dbReference type="Pfam" id="PF01478"/>
    </source>
</evidence>
<dbReference type="InterPro" id="IPR050882">
    <property type="entry name" value="Prepilin_peptidase/N-MTase"/>
</dbReference>
<keyword evidence="2" id="KW-0472">Membrane</keyword>
<feature type="transmembrane region" description="Helical" evidence="2">
    <location>
        <begin position="107"/>
        <end position="127"/>
    </location>
</feature>
<dbReference type="PANTHER" id="PTHR30487:SF0">
    <property type="entry name" value="PREPILIN LEADER PEPTIDASE_N-METHYLTRANSFERASE-RELATED"/>
    <property type="match status" value="1"/>
</dbReference>
<gene>
    <name evidence="4" type="ORF">GCM10022214_20590</name>
</gene>
<dbReference type="EMBL" id="BAAAZG010000010">
    <property type="protein sequence ID" value="GAA4066176.1"/>
    <property type="molecule type" value="Genomic_DNA"/>
</dbReference>
<reference evidence="5" key="1">
    <citation type="journal article" date="2019" name="Int. J. Syst. Evol. Microbiol.">
        <title>The Global Catalogue of Microorganisms (GCM) 10K type strain sequencing project: providing services to taxonomists for standard genome sequencing and annotation.</title>
        <authorList>
            <consortium name="The Broad Institute Genomics Platform"/>
            <consortium name="The Broad Institute Genome Sequencing Center for Infectious Disease"/>
            <person name="Wu L."/>
            <person name="Ma J."/>
        </authorList>
    </citation>
    <scope>NUCLEOTIDE SEQUENCE [LARGE SCALE GENOMIC DNA]</scope>
    <source>
        <strain evidence="5">JCM 16702</strain>
    </source>
</reference>
<keyword evidence="2" id="KW-0812">Transmembrane</keyword>
<dbReference type="Gene3D" id="1.20.120.1220">
    <property type="match status" value="1"/>
</dbReference>
<sequence>MSSDASVESPTESAWSLRADWTEPVRRHPVPVLLAGVAVLALLVWRIGLRADLVAFAYLACVGTVLGTVDISLRRLPDPLTLPSYPVGAALLGAAAPFTADGGDRFVDALIGFGVLWGLFALQWVVLPRALGLGDVKLSGVLGLYLGWLGSDAWTLGVLAMFVLGGLYSVALIVLRRAARGATIPFGPFMLLGTLAGVLAHA</sequence>
<keyword evidence="5" id="KW-1185">Reference proteome</keyword>
<dbReference type="RefSeq" id="WP_344944309.1">
    <property type="nucleotide sequence ID" value="NZ_BAAAZG010000010.1"/>
</dbReference>
<dbReference type="Proteomes" id="UP001500683">
    <property type="component" value="Unassembled WGS sequence"/>
</dbReference>
<feature type="transmembrane region" description="Helical" evidence="2">
    <location>
        <begin position="56"/>
        <end position="76"/>
    </location>
</feature>
<dbReference type="PANTHER" id="PTHR30487">
    <property type="entry name" value="TYPE 4 PREPILIN-LIKE PROTEINS LEADER PEPTIDE-PROCESSING ENZYME"/>
    <property type="match status" value="1"/>
</dbReference>
<accession>A0ABP7VFX8</accession>
<comment type="similarity">
    <text evidence="1">Belongs to the peptidase A24 family.</text>
</comment>
<evidence type="ECO:0000256" key="2">
    <source>
        <dbReference type="SAM" id="Phobius"/>
    </source>
</evidence>
<feature type="transmembrane region" description="Helical" evidence="2">
    <location>
        <begin position="82"/>
        <end position="100"/>
    </location>
</feature>
<dbReference type="InterPro" id="IPR000045">
    <property type="entry name" value="Prepilin_IV_endopep_pep"/>
</dbReference>
<keyword evidence="2" id="KW-1133">Transmembrane helix</keyword>
<evidence type="ECO:0000313" key="5">
    <source>
        <dbReference type="Proteomes" id="UP001500683"/>
    </source>
</evidence>
<name>A0ABP7VFX8_9ACTN</name>
<evidence type="ECO:0000256" key="1">
    <source>
        <dbReference type="ARBA" id="ARBA00005801"/>
    </source>
</evidence>
<feature type="transmembrane region" description="Helical" evidence="2">
    <location>
        <begin position="182"/>
        <end position="200"/>
    </location>
</feature>
<protein>
    <recommendedName>
        <fullName evidence="3">Prepilin type IV endopeptidase peptidase domain-containing protein</fullName>
    </recommendedName>
</protein>
<feature type="domain" description="Prepilin type IV endopeptidase peptidase" evidence="3">
    <location>
        <begin position="59"/>
        <end position="169"/>
    </location>
</feature>